<evidence type="ECO:0000256" key="6">
    <source>
        <dbReference type="ARBA" id="ARBA00022840"/>
    </source>
</evidence>
<comment type="caution">
    <text evidence="9">The sequence shown here is derived from an EMBL/GenBank/DDBJ whole genome shotgun (WGS) entry which is preliminary data.</text>
</comment>
<evidence type="ECO:0000256" key="7">
    <source>
        <dbReference type="ARBA" id="ARBA00022909"/>
    </source>
</evidence>
<dbReference type="Pfam" id="PF01288">
    <property type="entry name" value="HPPK"/>
    <property type="match status" value="1"/>
</dbReference>
<keyword evidence="5" id="KW-0418">Kinase</keyword>
<keyword evidence="4" id="KW-0547">Nucleotide-binding</keyword>
<organism evidence="9 10">
    <name type="scientific">Saccharophagus degradans</name>
    <dbReference type="NCBI Taxonomy" id="86304"/>
    <lineage>
        <taxon>Bacteria</taxon>
        <taxon>Pseudomonadati</taxon>
        <taxon>Pseudomonadota</taxon>
        <taxon>Gammaproteobacteria</taxon>
        <taxon>Cellvibrionales</taxon>
        <taxon>Cellvibrionaceae</taxon>
        <taxon>Saccharophagus</taxon>
    </lineage>
</organism>
<dbReference type="GO" id="GO:0016301">
    <property type="term" value="F:kinase activity"/>
    <property type="evidence" value="ECO:0007669"/>
    <property type="project" value="UniProtKB-KW"/>
</dbReference>
<proteinExistence type="predicted"/>
<dbReference type="NCBIfam" id="TIGR01498">
    <property type="entry name" value="folK"/>
    <property type="match status" value="1"/>
</dbReference>
<keyword evidence="6" id="KW-0067">ATP-binding</keyword>
<dbReference type="InterPro" id="IPR000550">
    <property type="entry name" value="Hppk"/>
</dbReference>
<dbReference type="AlphaFoldDB" id="A0AAW7X8E5"/>
<keyword evidence="3 9" id="KW-0808">Transferase</keyword>
<evidence type="ECO:0000256" key="3">
    <source>
        <dbReference type="ARBA" id="ARBA00022679"/>
    </source>
</evidence>
<evidence type="ECO:0000256" key="4">
    <source>
        <dbReference type="ARBA" id="ARBA00022741"/>
    </source>
</evidence>
<feature type="domain" description="7,8-dihydro-6-hydroxymethylpterin-pyrophosphokinase" evidence="8">
    <location>
        <begin position="5"/>
        <end position="130"/>
    </location>
</feature>
<dbReference type="EMBL" id="JAUOPB010000008">
    <property type="protein sequence ID" value="MDO6423076.1"/>
    <property type="molecule type" value="Genomic_DNA"/>
</dbReference>
<evidence type="ECO:0000313" key="10">
    <source>
        <dbReference type="Proteomes" id="UP001169760"/>
    </source>
</evidence>
<accession>A0AAW7X8E5</accession>
<gene>
    <name evidence="9" type="primary">folK</name>
    <name evidence="9" type="ORF">Q4521_11385</name>
</gene>
<dbReference type="Proteomes" id="UP001169760">
    <property type="component" value="Unassembled WGS sequence"/>
</dbReference>
<dbReference type="GO" id="GO:0005524">
    <property type="term" value="F:ATP binding"/>
    <property type="evidence" value="ECO:0007669"/>
    <property type="project" value="UniProtKB-KW"/>
</dbReference>
<reference evidence="9" key="1">
    <citation type="submission" date="2023-07" db="EMBL/GenBank/DDBJ databases">
        <title>Genome content predicts the carbon catabolic preferences of heterotrophic bacteria.</title>
        <authorList>
            <person name="Gralka M."/>
        </authorList>
    </citation>
    <scope>NUCLEOTIDE SEQUENCE</scope>
    <source>
        <strain evidence="9">I3M17_2</strain>
    </source>
</reference>
<evidence type="ECO:0000259" key="8">
    <source>
        <dbReference type="Pfam" id="PF01288"/>
    </source>
</evidence>
<dbReference type="GO" id="GO:0046656">
    <property type="term" value="P:folic acid biosynthetic process"/>
    <property type="evidence" value="ECO:0007669"/>
    <property type="project" value="UniProtKB-KW"/>
</dbReference>
<dbReference type="CDD" id="cd00483">
    <property type="entry name" value="HPPK"/>
    <property type="match status" value="1"/>
</dbReference>
<comment type="pathway">
    <text evidence="1">Cofactor biosynthesis; tetrahydrofolate biosynthesis; 2-amino-4-hydroxy-6-hydroxymethyl-7,8-dihydropteridine diphosphate from 7,8-dihydroneopterin triphosphate: step 4/4.</text>
</comment>
<evidence type="ECO:0000256" key="1">
    <source>
        <dbReference type="ARBA" id="ARBA00005051"/>
    </source>
</evidence>
<evidence type="ECO:0000313" key="9">
    <source>
        <dbReference type="EMBL" id="MDO6423076.1"/>
    </source>
</evidence>
<dbReference type="PANTHER" id="PTHR43071">
    <property type="entry name" value="2-AMINO-4-HYDROXY-6-HYDROXYMETHYLDIHYDROPTERIDINE PYROPHOSPHOKINASE"/>
    <property type="match status" value="1"/>
</dbReference>
<evidence type="ECO:0000256" key="2">
    <source>
        <dbReference type="ARBA" id="ARBA00013253"/>
    </source>
</evidence>
<dbReference type="GO" id="GO:0003848">
    <property type="term" value="F:2-amino-4-hydroxy-6-hydroxymethyldihydropteridine diphosphokinase activity"/>
    <property type="evidence" value="ECO:0007669"/>
    <property type="project" value="UniProtKB-EC"/>
</dbReference>
<keyword evidence="7" id="KW-0289">Folate biosynthesis</keyword>
<sequence length="164" mass="18281">MANVYLSIGSNIDRKMHIGRGIEALRNAFGNIECSKVYESEAVGFSGEDFYNLVVAINTSLCVGDLSKTLRDIENANGRDRQSPKFSARTLDIDILTYDNLTGDIDGVQLPRAEILHNAFVLRPLAELAPHALHPVLGTSYKQLWAAYNQQKQKLWLADYQVTP</sequence>
<dbReference type="Gene3D" id="3.30.70.560">
    <property type="entry name" value="7,8-Dihydro-6-hydroxymethylpterin-pyrophosphokinase HPPK"/>
    <property type="match status" value="1"/>
</dbReference>
<dbReference type="SUPFAM" id="SSF55083">
    <property type="entry name" value="6-hydroxymethyl-7,8-dihydropterin pyrophosphokinase, HPPK"/>
    <property type="match status" value="1"/>
</dbReference>
<dbReference type="InterPro" id="IPR035907">
    <property type="entry name" value="Hppk_sf"/>
</dbReference>
<dbReference type="PANTHER" id="PTHR43071:SF2">
    <property type="entry name" value="2-AMINO-4-HYDROXY-6-HYDROXYMETHYLDIHYDROPTERIDINE PYROPHOSPHOKINASE"/>
    <property type="match status" value="1"/>
</dbReference>
<name>A0AAW7X8E5_9GAMM</name>
<evidence type="ECO:0000256" key="5">
    <source>
        <dbReference type="ARBA" id="ARBA00022777"/>
    </source>
</evidence>
<protein>
    <recommendedName>
        <fullName evidence="2">2-amino-4-hydroxy-6-hydroxymethyldihydropteridine diphosphokinase</fullName>
        <ecNumber evidence="2">2.7.6.3</ecNumber>
    </recommendedName>
</protein>
<dbReference type="RefSeq" id="WP_303492857.1">
    <property type="nucleotide sequence ID" value="NZ_JAUOPB010000008.1"/>
</dbReference>
<dbReference type="EC" id="2.7.6.3" evidence="2"/>